<dbReference type="AlphaFoldDB" id="A0A8B2P5P6"/>
<keyword evidence="6 8" id="KW-1133">Transmembrane helix</keyword>
<dbReference type="InterPro" id="IPR052017">
    <property type="entry name" value="TSUP"/>
</dbReference>
<sequence length="242" mass="24805">MLAAVLGSVLAAAILRGLTGFGFALAAVPLLSLVVSPEQAVTLAMLLQLMIGIRDSIALHAVLDRPSLARLSIGALLGTPVGVAFLTVLEPSVMRVAIAVIVIVGLVFILRAPKKAAADRLRLAVPTGIVAGLFAGLAAMPGPPAVAYYLGTDRPANVTRASLMIFFFVTSLIAVPLLFLNGAVDLTIAGASVVAFPVFILGTAIGTRLFRRTSETGYRSLAIATLVLMALAAGIRGIAGLL</sequence>
<evidence type="ECO:0000256" key="4">
    <source>
        <dbReference type="ARBA" id="ARBA00022475"/>
    </source>
</evidence>
<comment type="caution">
    <text evidence="9">The sequence shown here is derived from an EMBL/GenBank/DDBJ whole genome shotgun (WGS) entry which is preliminary data.</text>
</comment>
<organism evidence="9 10">
    <name type="scientific">Acuticoccus sediminis</name>
    <dbReference type="NCBI Taxonomy" id="2184697"/>
    <lineage>
        <taxon>Bacteria</taxon>
        <taxon>Pseudomonadati</taxon>
        <taxon>Pseudomonadota</taxon>
        <taxon>Alphaproteobacteria</taxon>
        <taxon>Hyphomicrobiales</taxon>
        <taxon>Amorphaceae</taxon>
        <taxon>Acuticoccus</taxon>
    </lineage>
</organism>
<dbReference type="Proteomes" id="UP000249590">
    <property type="component" value="Unassembled WGS sequence"/>
</dbReference>
<dbReference type="Pfam" id="PF01925">
    <property type="entry name" value="TauE"/>
    <property type="match status" value="1"/>
</dbReference>
<keyword evidence="4 8" id="KW-1003">Cell membrane</keyword>
<accession>A0A8B2P5P6</accession>
<evidence type="ECO:0000313" key="10">
    <source>
        <dbReference type="Proteomes" id="UP000249590"/>
    </source>
</evidence>
<evidence type="ECO:0000256" key="6">
    <source>
        <dbReference type="ARBA" id="ARBA00022989"/>
    </source>
</evidence>
<feature type="transmembrane region" description="Helical" evidence="8">
    <location>
        <begin position="93"/>
        <end position="111"/>
    </location>
</feature>
<keyword evidence="5 8" id="KW-0812">Transmembrane</keyword>
<comment type="similarity">
    <text evidence="2 8">Belongs to the 4-toluene sulfonate uptake permease (TSUP) (TC 2.A.102) family.</text>
</comment>
<evidence type="ECO:0000256" key="8">
    <source>
        <dbReference type="RuleBase" id="RU363041"/>
    </source>
</evidence>
<proteinExistence type="inferred from homology"/>
<name>A0A8B2P5P6_9HYPH</name>
<dbReference type="GO" id="GO:0005886">
    <property type="term" value="C:plasma membrane"/>
    <property type="evidence" value="ECO:0007669"/>
    <property type="project" value="UniProtKB-SubCell"/>
</dbReference>
<evidence type="ECO:0000313" key="9">
    <source>
        <dbReference type="EMBL" id="RAI04422.1"/>
    </source>
</evidence>
<feature type="transmembrane region" description="Helical" evidence="8">
    <location>
        <begin position="68"/>
        <end position="87"/>
    </location>
</feature>
<keyword evidence="3" id="KW-0813">Transport</keyword>
<evidence type="ECO:0000256" key="1">
    <source>
        <dbReference type="ARBA" id="ARBA00004651"/>
    </source>
</evidence>
<feature type="transmembrane region" description="Helical" evidence="8">
    <location>
        <begin position="186"/>
        <end position="206"/>
    </location>
</feature>
<evidence type="ECO:0000256" key="5">
    <source>
        <dbReference type="ARBA" id="ARBA00022692"/>
    </source>
</evidence>
<dbReference type="InterPro" id="IPR002781">
    <property type="entry name" value="TM_pro_TauE-like"/>
</dbReference>
<dbReference type="OrthoDB" id="7345770at2"/>
<feature type="transmembrane region" description="Helical" evidence="8">
    <location>
        <begin position="161"/>
        <end position="179"/>
    </location>
</feature>
<gene>
    <name evidence="9" type="ORF">DLJ53_00130</name>
</gene>
<dbReference type="PANTHER" id="PTHR30269:SF37">
    <property type="entry name" value="MEMBRANE TRANSPORTER PROTEIN"/>
    <property type="match status" value="1"/>
</dbReference>
<keyword evidence="10" id="KW-1185">Reference proteome</keyword>
<evidence type="ECO:0000256" key="3">
    <source>
        <dbReference type="ARBA" id="ARBA00022448"/>
    </source>
</evidence>
<feature type="transmembrane region" description="Helical" evidence="8">
    <location>
        <begin position="218"/>
        <end position="239"/>
    </location>
</feature>
<dbReference type="EMBL" id="QHHQ01000001">
    <property type="protein sequence ID" value="RAI04422.1"/>
    <property type="molecule type" value="Genomic_DNA"/>
</dbReference>
<feature type="transmembrane region" description="Helical" evidence="8">
    <location>
        <begin position="123"/>
        <end position="141"/>
    </location>
</feature>
<keyword evidence="7 8" id="KW-0472">Membrane</keyword>
<evidence type="ECO:0000256" key="7">
    <source>
        <dbReference type="ARBA" id="ARBA00023136"/>
    </source>
</evidence>
<dbReference type="PANTHER" id="PTHR30269">
    <property type="entry name" value="TRANSMEMBRANE PROTEIN YFCA"/>
    <property type="match status" value="1"/>
</dbReference>
<protein>
    <recommendedName>
        <fullName evidence="8">Probable membrane transporter protein</fullName>
    </recommendedName>
</protein>
<evidence type="ECO:0000256" key="2">
    <source>
        <dbReference type="ARBA" id="ARBA00009142"/>
    </source>
</evidence>
<reference evidence="9 10" key="1">
    <citation type="submission" date="2018-05" db="EMBL/GenBank/DDBJ databases">
        <title>Acuticoccus sediminis sp. nov., isolated from deep-sea sediment of Indian Ocean.</title>
        <authorList>
            <person name="Liu X."/>
            <person name="Lai Q."/>
            <person name="Du Y."/>
            <person name="Sun F."/>
            <person name="Zhang X."/>
            <person name="Wang S."/>
            <person name="Shao Z."/>
        </authorList>
    </citation>
    <scope>NUCLEOTIDE SEQUENCE [LARGE SCALE GENOMIC DNA]</scope>
    <source>
        <strain evidence="9 10">PTG4-2</strain>
    </source>
</reference>
<comment type="subcellular location">
    <subcellularLocation>
        <location evidence="1 8">Cell membrane</location>
        <topology evidence="1 8">Multi-pass membrane protein</topology>
    </subcellularLocation>
</comment>